<feature type="region of interest" description="Disordered" evidence="1">
    <location>
        <begin position="180"/>
        <end position="217"/>
    </location>
</feature>
<dbReference type="OMA" id="MYAEEGP"/>
<evidence type="ECO:0000313" key="3">
    <source>
        <dbReference type="WBParaSite" id="HCON_00015860-00001"/>
    </source>
</evidence>
<feature type="compositionally biased region" description="Low complexity" evidence="1">
    <location>
        <begin position="312"/>
        <end position="334"/>
    </location>
</feature>
<feature type="compositionally biased region" description="Polar residues" evidence="1">
    <location>
        <begin position="180"/>
        <end position="202"/>
    </location>
</feature>
<feature type="compositionally biased region" description="Pro residues" evidence="1">
    <location>
        <begin position="335"/>
        <end position="347"/>
    </location>
</feature>
<feature type="region of interest" description="Disordered" evidence="1">
    <location>
        <begin position="312"/>
        <end position="354"/>
    </location>
</feature>
<keyword evidence="2" id="KW-1185">Reference proteome</keyword>
<dbReference type="Proteomes" id="UP000025227">
    <property type="component" value="Unplaced"/>
</dbReference>
<feature type="region of interest" description="Disordered" evidence="1">
    <location>
        <begin position="366"/>
        <end position="485"/>
    </location>
</feature>
<feature type="compositionally biased region" description="Gly residues" evidence="1">
    <location>
        <begin position="456"/>
        <end position="471"/>
    </location>
</feature>
<sequence>MEEQKRKMLQLIETLELAKRNFSHQLKDVTVVEDAYQKYFQGIREVHADLLEMEKSGIYPAATPPRDAPSPTANDDIYATGVENALQSFRVPGTRDNMEATDMDLDDDSAPIDVGGTSPLSSTLPPPPAPPAMLDGRPSTFLGSNAPQQPILPISQPNSNGSTVSPYLNNSSAMPQSFQAQSTYGVSQNQSQPAFVPQTNTAVAPPATGQPSNFAGQNLSVPPPIITQPPPNIQALLKSIPSLQTIQQATAAAAAAAAAANQRQPQSIPSMNYPPPSAQQRFGDVDERIQPLHQPVQPVQPLHQPVQPVQPLHQPVQPVQPLQPSQPIISQSLPGPAPNYHMPPPRSQQPMYAEEGPSHMDYQASVSGGDPEHLNGDNNYYGDGGRDGFYQKPPPTQQFHNSGNYPPPGRGRPRGGVGGGFYGHGGGRGDQWRKSSDYRGGRGFGGPRGNLHNRGRGGGPHGGGGFQGGGFHRGRGRGNWGRDDY</sequence>
<dbReference type="OrthoDB" id="10069473at2759"/>
<organism evidence="2 3">
    <name type="scientific">Haemonchus contortus</name>
    <name type="common">Barber pole worm</name>
    <dbReference type="NCBI Taxonomy" id="6289"/>
    <lineage>
        <taxon>Eukaryota</taxon>
        <taxon>Metazoa</taxon>
        <taxon>Ecdysozoa</taxon>
        <taxon>Nematoda</taxon>
        <taxon>Chromadorea</taxon>
        <taxon>Rhabditida</taxon>
        <taxon>Rhabditina</taxon>
        <taxon>Rhabditomorpha</taxon>
        <taxon>Strongyloidea</taxon>
        <taxon>Trichostrongylidae</taxon>
        <taxon>Haemonchus</taxon>
    </lineage>
</organism>
<evidence type="ECO:0000256" key="1">
    <source>
        <dbReference type="SAM" id="MobiDB-lite"/>
    </source>
</evidence>
<accession>A0A7I4XVB0</accession>
<dbReference type="AlphaFoldDB" id="A0A7I4XVB0"/>
<feature type="compositionally biased region" description="Gly residues" evidence="1">
    <location>
        <begin position="414"/>
        <end position="429"/>
    </location>
</feature>
<proteinExistence type="predicted"/>
<reference evidence="3" key="1">
    <citation type="submission" date="2020-12" db="UniProtKB">
        <authorList>
            <consortium name="WormBaseParasite"/>
        </authorList>
    </citation>
    <scope>IDENTIFICATION</scope>
    <source>
        <strain evidence="3">MHco3</strain>
    </source>
</reference>
<name>A0A7I4XVB0_HAECO</name>
<dbReference type="WBParaSite" id="HCON_00015860-00001">
    <property type="protein sequence ID" value="HCON_00015860-00001"/>
    <property type="gene ID" value="HCON_00015860"/>
</dbReference>
<evidence type="ECO:0000313" key="2">
    <source>
        <dbReference type="Proteomes" id="UP000025227"/>
    </source>
</evidence>
<protein>
    <submittedName>
        <fullName evidence="3">Caprin-1</fullName>
    </submittedName>
</protein>
<feature type="compositionally biased region" description="Basic and acidic residues" evidence="1">
    <location>
        <begin position="430"/>
        <end position="440"/>
    </location>
</feature>